<proteinExistence type="inferred from homology"/>
<dbReference type="InterPro" id="IPR059010">
    <property type="entry name" value="TMEM179-179B"/>
</dbReference>
<evidence type="ECO:0000256" key="4">
    <source>
        <dbReference type="ARBA" id="ARBA00023136"/>
    </source>
</evidence>
<feature type="transmembrane region" description="Helical" evidence="6">
    <location>
        <begin position="92"/>
        <end position="117"/>
    </location>
</feature>
<keyword evidence="2 6" id="KW-0812">Transmembrane</keyword>
<evidence type="ECO:0000256" key="5">
    <source>
        <dbReference type="ARBA" id="ARBA00093776"/>
    </source>
</evidence>
<accession>A0A6P8HN69</accession>
<comment type="similarity">
    <text evidence="5">Belongs to the TMEM179 family.</text>
</comment>
<feature type="transmembrane region" description="Helical" evidence="6">
    <location>
        <begin position="54"/>
        <end position="80"/>
    </location>
</feature>
<gene>
    <name evidence="8" type="primary">LOC116294360</name>
</gene>
<dbReference type="InterPro" id="IPR029673">
    <property type="entry name" value="TMEM179"/>
</dbReference>
<dbReference type="AlphaFoldDB" id="A0A6P8HN69"/>
<keyword evidence="4 6" id="KW-0472">Membrane</keyword>
<evidence type="ECO:0000256" key="3">
    <source>
        <dbReference type="ARBA" id="ARBA00022989"/>
    </source>
</evidence>
<evidence type="ECO:0000313" key="8">
    <source>
        <dbReference type="RefSeq" id="XP_031557814.1"/>
    </source>
</evidence>
<comment type="subcellular location">
    <subcellularLocation>
        <location evidence="1">Membrane</location>
        <topology evidence="1">Multi-pass membrane protein</topology>
    </subcellularLocation>
</comment>
<keyword evidence="3 6" id="KW-1133">Transmembrane helix</keyword>
<evidence type="ECO:0000313" key="7">
    <source>
        <dbReference type="Proteomes" id="UP000515163"/>
    </source>
</evidence>
<feature type="transmembrane region" description="Helical" evidence="6">
    <location>
        <begin position="158"/>
        <end position="182"/>
    </location>
</feature>
<evidence type="ECO:0000256" key="6">
    <source>
        <dbReference type="SAM" id="Phobius"/>
    </source>
</evidence>
<dbReference type="OrthoDB" id="5960873at2759"/>
<sequence length="258" mass="28984">MSFGKTTESFLCLLAMIAGFFTTVPLGLLNAETGNTCLLFATVDVLQKNVTGGNIIYCNLGFYSSITTIVLAAFLICFRWCCLVNTEKPSMLYGYLTSLVFATLGWINSVVCAVFMVSGFVEWCKSIQKGLASGSSCEAAKKWEWSSFKPQPLDASNFYVYLTMVEISSYSSIVLWFLVAFISGTQLRKWIDNTRNLQTPYINHEIHTHLPGVMGMFEPEHQYSINQIHNSQMRHAGVYEDVSDDMDSQIEYGRITHL</sequence>
<dbReference type="PANTHER" id="PTHR31872:SF4">
    <property type="entry name" value="TRANSMEMBRANE PROTEIN 179"/>
    <property type="match status" value="1"/>
</dbReference>
<dbReference type="PANTHER" id="PTHR31872">
    <property type="entry name" value="TRANSMEMBRANE PROTEIN 179"/>
    <property type="match status" value="1"/>
</dbReference>
<keyword evidence="7" id="KW-1185">Reference proteome</keyword>
<dbReference type="Proteomes" id="UP000515163">
    <property type="component" value="Unplaced"/>
</dbReference>
<dbReference type="KEGG" id="aten:116294360"/>
<dbReference type="GeneID" id="116294360"/>
<dbReference type="Pfam" id="PF26158">
    <property type="entry name" value="Claudin_TMEM179-179B"/>
    <property type="match status" value="1"/>
</dbReference>
<organism evidence="7 8">
    <name type="scientific">Actinia tenebrosa</name>
    <name type="common">Australian red waratah sea anemone</name>
    <dbReference type="NCBI Taxonomy" id="6105"/>
    <lineage>
        <taxon>Eukaryota</taxon>
        <taxon>Metazoa</taxon>
        <taxon>Cnidaria</taxon>
        <taxon>Anthozoa</taxon>
        <taxon>Hexacorallia</taxon>
        <taxon>Actiniaria</taxon>
        <taxon>Actiniidae</taxon>
        <taxon>Actinia</taxon>
    </lineage>
</organism>
<evidence type="ECO:0000256" key="1">
    <source>
        <dbReference type="ARBA" id="ARBA00004141"/>
    </source>
</evidence>
<dbReference type="InParanoid" id="A0A6P8HN69"/>
<evidence type="ECO:0000256" key="2">
    <source>
        <dbReference type="ARBA" id="ARBA00022692"/>
    </source>
</evidence>
<dbReference type="RefSeq" id="XP_031557814.1">
    <property type="nucleotide sequence ID" value="XM_031701954.1"/>
</dbReference>
<name>A0A6P8HN69_ACTTE</name>
<protein>
    <submittedName>
        <fullName evidence="8">Uncharacterized protein LOC116294360</fullName>
    </submittedName>
</protein>
<reference evidence="8" key="1">
    <citation type="submission" date="2025-08" db="UniProtKB">
        <authorList>
            <consortium name="RefSeq"/>
        </authorList>
    </citation>
    <scope>IDENTIFICATION</scope>
    <source>
        <tissue evidence="8">Tentacle</tissue>
    </source>
</reference>